<dbReference type="CDD" id="cd22911">
    <property type="entry name" value="HFD_H3"/>
    <property type="match status" value="1"/>
</dbReference>
<dbReference type="InterPro" id="IPR000164">
    <property type="entry name" value="Histone_H3/CENP-A"/>
</dbReference>
<evidence type="ECO:0000256" key="2">
    <source>
        <dbReference type="ARBA" id="ARBA00010343"/>
    </source>
</evidence>
<dbReference type="InterPro" id="IPR009072">
    <property type="entry name" value="Histone-fold"/>
</dbReference>
<evidence type="ECO:0000256" key="9">
    <source>
        <dbReference type="RuleBase" id="RU004471"/>
    </source>
</evidence>
<comment type="subunit">
    <text evidence="9">The nucleosome is a histone octamer containing two molecules each of H2A, H2B, H3 and H4 assembled in one H3-H4 heterotetramer and two H2A-H2B heterodimers. The octamer wraps approximately 147 bp of DNA.</text>
</comment>
<dbReference type="EMBL" id="KQ085899">
    <property type="protein sequence ID" value="KLO17908.1"/>
    <property type="molecule type" value="Genomic_DNA"/>
</dbReference>
<evidence type="ECO:0000313" key="14">
    <source>
        <dbReference type="Proteomes" id="UP000053477"/>
    </source>
</evidence>
<dbReference type="InterPro" id="IPR007125">
    <property type="entry name" value="H2A/H2B/H3"/>
</dbReference>
<organism evidence="13 14">
    <name type="scientific">Schizopora paradoxa</name>
    <dbReference type="NCBI Taxonomy" id="27342"/>
    <lineage>
        <taxon>Eukaryota</taxon>
        <taxon>Fungi</taxon>
        <taxon>Dikarya</taxon>
        <taxon>Basidiomycota</taxon>
        <taxon>Agaricomycotina</taxon>
        <taxon>Agaricomycetes</taxon>
        <taxon>Hymenochaetales</taxon>
        <taxon>Schizoporaceae</taxon>
        <taxon>Schizopora</taxon>
    </lineage>
</organism>
<dbReference type="Proteomes" id="UP000053477">
    <property type="component" value="Unassembled WGS sequence"/>
</dbReference>
<dbReference type="FunFam" id="1.10.20.10:FF:000001">
    <property type="entry name" value="Histone H3"/>
    <property type="match status" value="1"/>
</dbReference>
<dbReference type="GO" id="GO:0005654">
    <property type="term" value="C:nucleoplasm"/>
    <property type="evidence" value="ECO:0007669"/>
    <property type="project" value="UniProtKB-ARBA"/>
</dbReference>
<evidence type="ECO:0000256" key="10">
    <source>
        <dbReference type="SAM" id="MobiDB-lite"/>
    </source>
</evidence>
<feature type="domain" description="Core Histone H2A/H2B/H3" evidence="11">
    <location>
        <begin position="47"/>
        <end position="134"/>
    </location>
</feature>
<keyword evidence="7" id="KW-0007">Acetylation</keyword>
<dbReference type="PROSITE" id="PS00959">
    <property type="entry name" value="HISTONE_H3_2"/>
    <property type="match status" value="1"/>
</dbReference>
<dbReference type="AlphaFoldDB" id="A0A0H2S0S8"/>
<evidence type="ECO:0000313" key="12">
    <source>
        <dbReference type="EMBL" id="KLO17908.1"/>
    </source>
</evidence>
<dbReference type="FunCoup" id="A0A0H2S0S8">
    <property type="interactions" value="514"/>
</dbReference>
<dbReference type="GO" id="GO:0030527">
    <property type="term" value="F:structural constituent of chromatin"/>
    <property type="evidence" value="ECO:0007669"/>
    <property type="project" value="InterPro"/>
</dbReference>
<dbReference type="OrthoDB" id="842664at2759"/>
<protein>
    <recommendedName>
        <fullName evidence="3 9">Histone H3</fullName>
    </recommendedName>
</protein>
<dbReference type="EMBL" id="KQ085899">
    <property type="protein sequence ID" value="KLO17920.1"/>
    <property type="molecule type" value="Genomic_DNA"/>
</dbReference>
<dbReference type="PROSITE" id="PS00322">
    <property type="entry name" value="HISTONE_H3_1"/>
    <property type="match status" value="1"/>
</dbReference>
<evidence type="ECO:0000256" key="7">
    <source>
        <dbReference type="ARBA" id="ARBA00022990"/>
    </source>
</evidence>
<dbReference type="GO" id="GO:0003677">
    <property type="term" value="F:DNA binding"/>
    <property type="evidence" value="ECO:0007669"/>
    <property type="project" value="InterPro"/>
</dbReference>
<keyword evidence="5" id="KW-0488">Methylation</keyword>
<keyword evidence="9" id="KW-0539">Nucleus</keyword>
<dbReference type="Gene3D" id="1.10.20.10">
    <property type="entry name" value="Histone, subunit A"/>
    <property type="match status" value="1"/>
</dbReference>
<dbReference type="GO" id="GO:0046982">
    <property type="term" value="F:protein heterodimerization activity"/>
    <property type="evidence" value="ECO:0007669"/>
    <property type="project" value="InterPro"/>
</dbReference>
<comment type="similarity">
    <text evidence="2 9">Belongs to the histone H3 family.</text>
</comment>
<keyword evidence="14" id="KW-1185">Reference proteome</keyword>
<keyword evidence="8 9" id="KW-0238">DNA-binding</keyword>
<dbReference type="SMART" id="SM00428">
    <property type="entry name" value="H3"/>
    <property type="match status" value="1"/>
</dbReference>
<feature type="region of interest" description="Disordered" evidence="10">
    <location>
        <begin position="1"/>
        <end position="44"/>
    </location>
</feature>
<evidence type="ECO:0000313" key="13">
    <source>
        <dbReference type="EMBL" id="KLO17920.1"/>
    </source>
</evidence>
<evidence type="ECO:0000256" key="3">
    <source>
        <dbReference type="ARBA" id="ARBA00020835"/>
    </source>
</evidence>
<evidence type="ECO:0000256" key="1">
    <source>
        <dbReference type="ARBA" id="ARBA00004286"/>
    </source>
</evidence>
<dbReference type="PANTHER" id="PTHR11426">
    <property type="entry name" value="HISTONE H3"/>
    <property type="match status" value="1"/>
</dbReference>
<gene>
    <name evidence="13" type="ORF">SCHPADRAFT_867283</name>
    <name evidence="12" type="ORF">SCHPADRAFT_993909</name>
</gene>
<comment type="subcellular location">
    <subcellularLocation>
        <location evidence="1">Chromosome</location>
    </subcellularLocation>
</comment>
<keyword evidence="4" id="KW-0158">Chromosome</keyword>
<evidence type="ECO:0000256" key="8">
    <source>
        <dbReference type="ARBA" id="ARBA00023269"/>
    </source>
</evidence>
<sequence length="142" mass="15938">MARTKQTARKSTGGKAPRKQLAAKSQARKTNPATAAGGVKKPHRFRPGTVALREIRRYQKSTELLIRKLPFQRLVREIAQDFKTDLRFQSSAVMALQEASEAYLVSLFEDTNLAAIHAKRVTIQPKDLALARRLRGEQAVSR</sequence>
<keyword evidence="8 9" id="KW-0544">Nucleosome core</keyword>
<proteinExistence type="inferred from homology"/>
<dbReference type="SUPFAM" id="SSF47113">
    <property type="entry name" value="Histone-fold"/>
    <property type="match status" value="1"/>
</dbReference>
<keyword evidence="6" id="KW-0597">Phosphoprotein</keyword>
<evidence type="ECO:0000256" key="6">
    <source>
        <dbReference type="ARBA" id="ARBA00022553"/>
    </source>
</evidence>
<dbReference type="Pfam" id="PF00125">
    <property type="entry name" value="Histone"/>
    <property type="match status" value="1"/>
</dbReference>
<dbReference type="PRINTS" id="PR00622">
    <property type="entry name" value="HISTONEH3"/>
</dbReference>
<evidence type="ECO:0000256" key="4">
    <source>
        <dbReference type="ARBA" id="ARBA00022454"/>
    </source>
</evidence>
<evidence type="ECO:0000259" key="11">
    <source>
        <dbReference type="Pfam" id="PF00125"/>
    </source>
</evidence>
<evidence type="ECO:0000256" key="5">
    <source>
        <dbReference type="ARBA" id="ARBA00022481"/>
    </source>
</evidence>
<accession>A0A0H2S0S8</accession>
<name>A0A0H2S0S8_9AGAM</name>
<reference evidence="13 14" key="1">
    <citation type="submission" date="2015-04" db="EMBL/GenBank/DDBJ databases">
        <title>Complete genome sequence of Schizopora paradoxa KUC8140, a cosmopolitan wood degrader in East Asia.</title>
        <authorList>
            <consortium name="DOE Joint Genome Institute"/>
            <person name="Min B."/>
            <person name="Park H."/>
            <person name="Jang Y."/>
            <person name="Kim J.-J."/>
            <person name="Kim K.H."/>
            <person name="Pangilinan J."/>
            <person name="Lipzen A."/>
            <person name="Riley R."/>
            <person name="Grigoriev I.V."/>
            <person name="Spatafora J.W."/>
            <person name="Choi I.-G."/>
        </authorList>
    </citation>
    <scope>NUCLEOTIDE SEQUENCE [LARGE SCALE GENOMIC DNA]</scope>
    <source>
        <strain evidence="13 14">KUC8140</strain>
    </source>
</reference>
<dbReference type="GO" id="GO:0000786">
    <property type="term" value="C:nucleosome"/>
    <property type="evidence" value="ECO:0007669"/>
    <property type="project" value="UniProtKB-KW"/>
</dbReference>
<dbReference type="STRING" id="27342.A0A0H2S0S8"/>